<dbReference type="InterPro" id="IPR005194">
    <property type="entry name" value="Glyco_hydro_65_C"/>
</dbReference>
<dbReference type="GO" id="GO:0004553">
    <property type="term" value="F:hydrolase activity, hydrolyzing O-glycosyl compounds"/>
    <property type="evidence" value="ECO:0007669"/>
    <property type="project" value="TreeGrafter"/>
</dbReference>
<dbReference type="InterPro" id="IPR005195">
    <property type="entry name" value="Glyco_hydro_65_M"/>
</dbReference>
<keyword evidence="4" id="KW-1185">Reference proteome</keyword>
<proteinExistence type="predicted"/>
<evidence type="ECO:0000313" key="3">
    <source>
        <dbReference type="EMBL" id="ETS33445.1"/>
    </source>
</evidence>
<protein>
    <submittedName>
        <fullName evidence="3">Trehalose/maltose hydrolase or phosphorylase</fullName>
    </submittedName>
</protein>
<name>W3VEB7_9GAMM</name>
<feature type="domain" description="Glycoside hydrolase family 65 central catalytic" evidence="1">
    <location>
        <begin position="300"/>
        <end position="675"/>
    </location>
</feature>
<sequence length="755" mass="86149">MLTITYGRKEENISEVGPDSSAFISCVTTLANSFMGLRPHVPKASERAQRVQLLMDRVYTSGVGVLREIVSLPAPKILRLYDVETGEPAIHKNGRAAKIILSLDTAFVTSTEYLCVRGGEFELIIRQFIDVPNKLEVSTVIELRQLNTEIGPRKLRLDYGLDISAGNEYLGTAPWLVARHYDITQCYSNKNGFSAIVTTTEQKLHYDVQLFSARYASTWSCLGQSCATSVTFDFSQNEHHPLFIHWKVRSEDCSVGLEISPEPFNFISSQNEHQARWDKLWEEHDVTINASYKPIELGIKYALFQLLQHGIGAYNHELGFISPARGLTSPYHSGATFFDTELHKCIFWAWNDPRVAKAFIDYRYHSMEKAIEFAKSTGFFGARFPEASNDHGAENGPHYVLSYPDADIVREWSVDEVLHISADVCYSLYRYWSVTYDDAYMNARGYKIVAECARFAASVFKWSDKKQAYVINSVMGPDEYHYHVDNSFFTNYLLRWCMKFALSLISYKCFPEISANEIKNWKTISENVYLPWMVIDGVSIPEEFDGYAILQDTELRNEKKHGPQFIDEHERYSAEKLQNFTSKIIKQADVVLLMSLFPDDFSDEVKRVAFNFYEPRTVHESSLSYGPHAVLAADIGKIDVCADFISRASRYNLDFTPILNYSNGLHLSAYAGAWQGLVEGLAGLRVAEKRLYFRPRLPSDWDSYRFMLYFCGQRLMVSVLADGIIDIYCGGKKLTTECCPDGRIYICGETNDFIR</sequence>
<comment type="caution">
    <text evidence="3">The sequence shown here is derived from an EMBL/GenBank/DDBJ whole genome shotgun (WGS) entry which is preliminary data.</text>
</comment>
<accession>W3VEB7</accession>
<evidence type="ECO:0000259" key="1">
    <source>
        <dbReference type="Pfam" id="PF03632"/>
    </source>
</evidence>
<dbReference type="EMBL" id="AYSJ01000002">
    <property type="protein sequence ID" value="ETS33445.1"/>
    <property type="molecule type" value="Genomic_DNA"/>
</dbReference>
<dbReference type="InterPro" id="IPR008928">
    <property type="entry name" value="6-hairpin_glycosidase_sf"/>
</dbReference>
<organism evidence="3 4">
    <name type="scientific">Photorhabdus khanii NC19</name>
    <dbReference type="NCBI Taxonomy" id="1004151"/>
    <lineage>
        <taxon>Bacteria</taxon>
        <taxon>Pseudomonadati</taxon>
        <taxon>Pseudomonadota</taxon>
        <taxon>Gammaproteobacteria</taxon>
        <taxon>Enterobacterales</taxon>
        <taxon>Morganellaceae</taxon>
        <taxon>Photorhabdus</taxon>
    </lineage>
</organism>
<dbReference type="InterPro" id="IPR012341">
    <property type="entry name" value="6hp_glycosidase-like_sf"/>
</dbReference>
<reference evidence="3 4" key="1">
    <citation type="submission" date="2013-11" db="EMBL/GenBank/DDBJ databases">
        <title>Elucidation of the Photorhabdus temperata genome and generation of transposon mutant library to identify motility mutants.</title>
        <authorList>
            <person name="Hurst S.G.IV."/>
            <person name="Micheals B."/>
            <person name="Abebe-Akele F."/>
            <person name="Rowedder H."/>
            <person name="Bullock H."/>
            <person name="Jackobeck R."/>
            <person name="Janicki E."/>
            <person name="Tisa L.S."/>
        </authorList>
    </citation>
    <scope>NUCLEOTIDE SEQUENCE [LARGE SCALE GENOMIC DNA]</scope>
    <source>
        <strain evidence="3 4">NC19</strain>
    </source>
</reference>
<dbReference type="RefSeq" id="WP_209435490.1">
    <property type="nucleotide sequence ID" value="NZ_AYSJ01000002.1"/>
</dbReference>
<dbReference type="PATRIC" id="fig|1004151.3.peg.667"/>
<gene>
    <name evidence="3" type="ORF">PTE_00607</name>
</gene>
<dbReference type="PANTHER" id="PTHR11051:SF14">
    <property type="entry name" value="MALTOSE PHOSPHORYLASE"/>
    <property type="match status" value="1"/>
</dbReference>
<dbReference type="AlphaFoldDB" id="W3VEB7"/>
<dbReference type="GO" id="GO:0005975">
    <property type="term" value="P:carbohydrate metabolic process"/>
    <property type="evidence" value="ECO:0007669"/>
    <property type="project" value="InterPro"/>
</dbReference>
<dbReference type="SUPFAM" id="SSF48208">
    <property type="entry name" value="Six-hairpin glycosidases"/>
    <property type="match status" value="1"/>
</dbReference>
<dbReference type="Pfam" id="PF03633">
    <property type="entry name" value="Glyco_hydro_65C"/>
    <property type="match status" value="1"/>
</dbReference>
<dbReference type="Gene3D" id="1.50.10.10">
    <property type="match status" value="1"/>
</dbReference>
<dbReference type="Proteomes" id="UP000018957">
    <property type="component" value="Unassembled WGS sequence"/>
</dbReference>
<evidence type="ECO:0000313" key="4">
    <source>
        <dbReference type="Proteomes" id="UP000018957"/>
    </source>
</evidence>
<dbReference type="Gene3D" id="2.60.420.10">
    <property type="entry name" value="Maltose phosphorylase, domain 3"/>
    <property type="match status" value="1"/>
</dbReference>
<feature type="domain" description="Glycoside hydrolase family 65 C-terminal" evidence="2">
    <location>
        <begin position="684"/>
        <end position="723"/>
    </location>
</feature>
<evidence type="ECO:0000259" key="2">
    <source>
        <dbReference type="Pfam" id="PF03633"/>
    </source>
</evidence>
<dbReference type="Pfam" id="PF03632">
    <property type="entry name" value="Glyco_hydro_65m"/>
    <property type="match status" value="1"/>
</dbReference>
<dbReference type="PANTHER" id="PTHR11051">
    <property type="entry name" value="GLYCOSYL HYDROLASE-RELATED"/>
    <property type="match status" value="1"/>
</dbReference>
<keyword evidence="3" id="KW-0378">Hydrolase</keyword>